<dbReference type="AlphaFoldDB" id="A0AB40CP46"/>
<evidence type="ECO:0000256" key="1">
    <source>
        <dbReference type="SAM" id="Coils"/>
    </source>
</evidence>
<feature type="compositionally biased region" description="Basic and acidic residues" evidence="2">
    <location>
        <begin position="252"/>
        <end position="262"/>
    </location>
</feature>
<evidence type="ECO:0000256" key="2">
    <source>
        <dbReference type="SAM" id="MobiDB-lite"/>
    </source>
</evidence>
<feature type="compositionally biased region" description="Acidic residues" evidence="2">
    <location>
        <begin position="145"/>
        <end position="161"/>
    </location>
</feature>
<gene>
    <name evidence="5" type="primary">LOC120277520</name>
</gene>
<sequence>MSRGQSSQPRPRPMRRGLERCQNKGSSDNGEVIDVEKIDVVVIDDTESSYYRTRGKNKIPSFVISIDDEEEVDAERNPGGVGCSAAVEGSDSDGDCVVFVKEETVPLNSRMKNVIFPECGSSRNRFGLYTPSEDGSSENGSSEIELSESESSDAESSDCEIMDGSSGGIRELWEKASLRKKIAEMSRYEPEDRVSASGSNTDPESLSPETTQDKAEVRDCFNESHSKNSEQVPVQCRESCSVREGPCPGKDTATKLSEDSRTARGKYSVVDSYPDAGMHCDDPIYNHMDEQVSEKRVNLPGENAFNYKGDATEDVEVPQRTPACDDKLQTDVRAGNDQFTFPDKGEQIPVENAFLPSELPNEYISQDRNGPSPANSSSPDPQPRNMKDIFSGVTGPENKGKLTPEPSLNSKDQRRADVDYGTYPQETNDFFPGKRSLHDPQPSSTNEDFSEVTGFGGKNKASKPFSDPQTQQVDVNDEPVSRESDTPCEKISSSDPQPSCKNEVFPEFVAFKGEEKAVPPSCYPEAQHANVNYDPNVDSGKPCAEKISVFHPRPCYVNQVFSEVAGFDDDEQLAVKPSCNSRAQHANVGCEDILQEKAYSTHEELSAKKSMDCSSQAENTKVGCIVTKESEAENEVIGDREKHKESDEYKRAQEEEWASRQRELQLQSEEALRMRKRRRIEALRLIDMERRQKQRLEEMRESQKKVEETINLKEQYRAEVRKELEQMETRYRDLASLLRGLGIHVRGGQFPLPHEVHSAYKQALLRYHPDRASRTDLRGQVEAEETFKLISRCKEKLLPISY</sequence>
<proteinExistence type="predicted"/>
<dbReference type="Proteomes" id="UP001515500">
    <property type="component" value="Chromosome 15"/>
</dbReference>
<dbReference type="Gene3D" id="1.10.287.110">
    <property type="entry name" value="DnaJ domain"/>
    <property type="match status" value="1"/>
</dbReference>
<dbReference type="GO" id="GO:0005783">
    <property type="term" value="C:endoplasmic reticulum"/>
    <property type="evidence" value="ECO:0007669"/>
    <property type="project" value="UniProtKB-ARBA"/>
</dbReference>
<feature type="compositionally biased region" description="Polar residues" evidence="2">
    <location>
        <begin position="196"/>
        <end position="210"/>
    </location>
</feature>
<feature type="compositionally biased region" description="Low complexity" evidence="2">
    <location>
        <begin position="132"/>
        <end position="144"/>
    </location>
</feature>
<dbReference type="PROSITE" id="PS50076">
    <property type="entry name" value="DNAJ_2"/>
    <property type="match status" value="1"/>
</dbReference>
<feature type="compositionally biased region" description="Polar residues" evidence="2">
    <location>
        <begin position="363"/>
        <end position="379"/>
    </location>
</feature>
<keyword evidence="1" id="KW-0175">Coiled coil</keyword>
<dbReference type="GeneID" id="120277520"/>
<feature type="compositionally biased region" description="Basic and acidic residues" evidence="2">
    <location>
        <begin position="479"/>
        <end position="488"/>
    </location>
</feature>
<protein>
    <submittedName>
        <fullName evidence="5">Uncharacterized protein LOC120277520</fullName>
    </submittedName>
</protein>
<dbReference type="CDD" id="cd06257">
    <property type="entry name" value="DnaJ"/>
    <property type="match status" value="1"/>
</dbReference>
<organism evidence="4 5">
    <name type="scientific">Dioscorea cayennensis subsp. rotundata</name>
    <name type="common">White Guinea yam</name>
    <name type="synonym">Dioscorea rotundata</name>
    <dbReference type="NCBI Taxonomy" id="55577"/>
    <lineage>
        <taxon>Eukaryota</taxon>
        <taxon>Viridiplantae</taxon>
        <taxon>Streptophyta</taxon>
        <taxon>Embryophyta</taxon>
        <taxon>Tracheophyta</taxon>
        <taxon>Spermatophyta</taxon>
        <taxon>Magnoliopsida</taxon>
        <taxon>Liliopsida</taxon>
        <taxon>Dioscoreales</taxon>
        <taxon>Dioscoreaceae</taxon>
        <taxon>Dioscorea</taxon>
    </lineage>
</organism>
<keyword evidence="4" id="KW-1185">Reference proteome</keyword>
<reference evidence="5" key="1">
    <citation type="submission" date="2025-08" db="UniProtKB">
        <authorList>
            <consortium name="RefSeq"/>
        </authorList>
    </citation>
    <scope>IDENTIFICATION</scope>
</reference>
<evidence type="ECO:0000259" key="3">
    <source>
        <dbReference type="PROSITE" id="PS50076"/>
    </source>
</evidence>
<dbReference type="PANTHER" id="PTHR36335:SF1">
    <property type="entry name" value="CHAPERONE DNAJ-DOMAIN SUPERFAMILY PROTEIN"/>
    <property type="match status" value="1"/>
</dbReference>
<dbReference type="RefSeq" id="XP_039140315.1">
    <property type="nucleotide sequence ID" value="XM_039284381.1"/>
</dbReference>
<dbReference type="SUPFAM" id="SSF46565">
    <property type="entry name" value="Chaperone J-domain"/>
    <property type="match status" value="1"/>
</dbReference>
<feature type="region of interest" description="Disordered" evidence="2">
    <location>
        <begin position="304"/>
        <end position="499"/>
    </location>
</feature>
<feature type="domain" description="J" evidence="3">
    <location>
        <begin position="736"/>
        <end position="802"/>
    </location>
</feature>
<dbReference type="InterPro" id="IPR036869">
    <property type="entry name" value="J_dom_sf"/>
</dbReference>
<feature type="region of interest" description="Disordered" evidence="2">
    <location>
        <begin position="120"/>
        <end position="170"/>
    </location>
</feature>
<name>A0AB40CP46_DIOCR</name>
<feature type="coiled-coil region" evidence="1">
    <location>
        <begin position="686"/>
        <end position="737"/>
    </location>
</feature>
<evidence type="ECO:0000313" key="4">
    <source>
        <dbReference type="Proteomes" id="UP001515500"/>
    </source>
</evidence>
<feature type="compositionally biased region" description="Basic and acidic residues" evidence="2">
    <location>
        <begin position="185"/>
        <end position="194"/>
    </location>
</feature>
<evidence type="ECO:0000313" key="5">
    <source>
        <dbReference type="RefSeq" id="XP_039140315.1"/>
    </source>
</evidence>
<feature type="region of interest" description="Disordered" evidence="2">
    <location>
        <begin position="1"/>
        <end position="30"/>
    </location>
</feature>
<dbReference type="InterPro" id="IPR001623">
    <property type="entry name" value="DnaJ_domain"/>
</dbReference>
<feature type="compositionally biased region" description="Basic and acidic residues" evidence="2">
    <location>
        <begin position="211"/>
        <end position="228"/>
    </location>
</feature>
<accession>A0AB40CP46</accession>
<feature type="region of interest" description="Disordered" evidence="2">
    <location>
        <begin position="185"/>
        <end position="266"/>
    </location>
</feature>
<dbReference type="PANTHER" id="PTHR36335">
    <property type="entry name" value="CHAPERONE DNAJ-DOMAIN SUPERFAMILY PROTEIN"/>
    <property type="match status" value="1"/>
</dbReference>